<gene>
    <name evidence="1" type="ORF">MBAV_001069</name>
</gene>
<evidence type="ECO:0000313" key="2">
    <source>
        <dbReference type="Proteomes" id="UP000033423"/>
    </source>
</evidence>
<name>A0A0F3GY05_9BACT</name>
<keyword evidence="1" id="KW-0808">Transferase</keyword>
<organism evidence="1 2">
    <name type="scientific">Candidatus Magnetobacterium bavaricum</name>
    <dbReference type="NCBI Taxonomy" id="29290"/>
    <lineage>
        <taxon>Bacteria</taxon>
        <taxon>Pseudomonadati</taxon>
        <taxon>Nitrospirota</taxon>
        <taxon>Thermodesulfovibrionia</taxon>
        <taxon>Thermodesulfovibrionales</taxon>
        <taxon>Candidatus Magnetobacteriaceae</taxon>
        <taxon>Candidatus Magnetobacterium</taxon>
    </lineage>
</organism>
<dbReference type="GO" id="GO:0016301">
    <property type="term" value="F:kinase activity"/>
    <property type="evidence" value="ECO:0007669"/>
    <property type="project" value="UniProtKB-KW"/>
</dbReference>
<protein>
    <submittedName>
        <fullName evidence="1">PAS/PAC sensor hybrid histidine kinase</fullName>
    </submittedName>
</protein>
<reference evidence="1 2" key="1">
    <citation type="submission" date="2015-02" db="EMBL/GenBank/DDBJ databases">
        <title>Single-cell genomics of uncultivated deep-branching MTB reveals a conserved set of magnetosome genes.</title>
        <authorList>
            <person name="Kolinko S."/>
            <person name="Richter M."/>
            <person name="Glockner F.O."/>
            <person name="Brachmann A."/>
            <person name="Schuler D."/>
        </authorList>
    </citation>
    <scope>NUCLEOTIDE SEQUENCE [LARGE SCALE GENOMIC DNA]</scope>
    <source>
        <strain evidence="1">TM-1</strain>
    </source>
</reference>
<dbReference type="InterPro" id="IPR011006">
    <property type="entry name" value="CheY-like_superfamily"/>
</dbReference>
<dbReference type="AlphaFoldDB" id="A0A0F3GY05"/>
<keyword evidence="1" id="KW-0418">Kinase</keyword>
<keyword evidence="2" id="KW-1185">Reference proteome</keyword>
<evidence type="ECO:0000313" key="1">
    <source>
        <dbReference type="EMBL" id="KJU86737.1"/>
    </source>
</evidence>
<dbReference type="EMBL" id="LACI01000474">
    <property type="protein sequence ID" value="KJU86737.1"/>
    <property type="molecule type" value="Genomic_DNA"/>
</dbReference>
<proteinExistence type="predicted"/>
<accession>A0A0F3GY05</accession>
<sequence length="88" mass="10020">FVFQCLVIPLDQYLSVIFDVIMPQKNGKLAYEEILALRPGMKAIFLSGYTYDVILQKGIIDESQYVMSKPVSPKDLLKKVREIIDAPL</sequence>
<dbReference type="SUPFAM" id="SSF52172">
    <property type="entry name" value="CheY-like"/>
    <property type="match status" value="1"/>
</dbReference>
<dbReference type="Proteomes" id="UP000033423">
    <property type="component" value="Unassembled WGS sequence"/>
</dbReference>
<feature type="non-terminal residue" evidence="1">
    <location>
        <position position="1"/>
    </location>
</feature>
<comment type="caution">
    <text evidence="1">The sequence shown here is derived from an EMBL/GenBank/DDBJ whole genome shotgun (WGS) entry which is preliminary data.</text>
</comment>
<dbReference type="Gene3D" id="3.40.50.2300">
    <property type="match status" value="1"/>
</dbReference>